<proteinExistence type="predicted"/>
<organism evidence="1">
    <name type="scientific">marine sediment metagenome</name>
    <dbReference type="NCBI Taxonomy" id="412755"/>
    <lineage>
        <taxon>unclassified sequences</taxon>
        <taxon>metagenomes</taxon>
        <taxon>ecological metagenomes</taxon>
    </lineage>
</organism>
<dbReference type="AlphaFoldDB" id="X0TS25"/>
<gene>
    <name evidence="1" type="ORF">S01H1_28268</name>
</gene>
<sequence>MHTCYVYDLQNKKLLYQNSYTYVPQKAYLNYDGSYMTHFKQGSEQNQTVIITNLKTKKTDAIKFVDRLVESDGINLISVYKDGNDNKVEIQPIANSDHKNTFTIPCKYGTIKKLAMGQGFITCLAKQANNTILFSQDLNDTKNIYIHKIFEKKCPDNFPLLQVSPRGSKIIVQIRQAAGTILDIHDLENQTTHSINLKESFTENLIKPLDEQTLVLFNKKDGITLFDIETQTKKTIPIPCEFKEFEKYRLGPIHTHNSLQLVSSFIPNIYQGRIQA</sequence>
<name>X0TS25_9ZZZZ</name>
<comment type="caution">
    <text evidence="1">The sequence shown here is derived from an EMBL/GenBank/DDBJ whole genome shotgun (WGS) entry which is preliminary data.</text>
</comment>
<dbReference type="EMBL" id="BARS01017265">
    <property type="protein sequence ID" value="GAF96014.1"/>
    <property type="molecule type" value="Genomic_DNA"/>
</dbReference>
<dbReference type="InterPro" id="IPR011044">
    <property type="entry name" value="Quino_amine_DH_bsu"/>
</dbReference>
<accession>X0TS25</accession>
<dbReference type="SUPFAM" id="SSF50969">
    <property type="entry name" value="YVTN repeat-like/Quinoprotein amine dehydrogenase"/>
    <property type="match status" value="1"/>
</dbReference>
<reference evidence="1" key="1">
    <citation type="journal article" date="2014" name="Front. Microbiol.">
        <title>High frequency of phylogenetically diverse reductive dehalogenase-homologous genes in deep subseafloor sedimentary metagenomes.</title>
        <authorList>
            <person name="Kawai M."/>
            <person name="Futagami T."/>
            <person name="Toyoda A."/>
            <person name="Takaki Y."/>
            <person name="Nishi S."/>
            <person name="Hori S."/>
            <person name="Arai W."/>
            <person name="Tsubouchi T."/>
            <person name="Morono Y."/>
            <person name="Uchiyama I."/>
            <person name="Ito T."/>
            <person name="Fujiyama A."/>
            <person name="Inagaki F."/>
            <person name="Takami H."/>
        </authorList>
    </citation>
    <scope>NUCLEOTIDE SEQUENCE</scope>
    <source>
        <strain evidence="1">Expedition CK06-06</strain>
    </source>
</reference>
<feature type="non-terminal residue" evidence="1">
    <location>
        <position position="276"/>
    </location>
</feature>
<protein>
    <submittedName>
        <fullName evidence="1">Uncharacterized protein</fullName>
    </submittedName>
</protein>
<evidence type="ECO:0000313" key="1">
    <source>
        <dbReference type="EMBL" id="GAF96014.1"/>
    </source>
</evidence>